<dbReference type="InterPro" id="IPR007695">
    <property type="entry name" value="DNA_mismatch_repair_MutS-lik_N"/>
</dbReference>
<proteinExistence type="inferred from homology"/>
<evidence type="ECO:0000313" key="11">
    <source>
        <dbReference type="Proteomes" id="UP000240760"/>
    </source>
</evidence>
<comment type="similarity">
    <text evidence="1">Belongs to the DNA mismatch repair MutS family. MSH3 subfamily.</text>
</comment>
<evidence type="ECO:0000256" key="6">
    <source>
        <dbReference type="ARBA" id="ARBA00023204"/>
    </source>
</evidence>
<dbReference type="GO" id="GO:0005634">
    <property type="term" value="C:nucleus"/>
    <property type="evidence" value="ECO:0007669"/>
    <property type="project" value="TreeGrafter"/>
</dbReference>
<dbReference type="EMBL" id="KZ679126">
    <property type="protein sequence ID" value="PTB81512.1"/>
    <property type="molecule type" value="Genomic_DNA"/>
</dbReference>
<dbReference type="AlphaFoldDB" id="A0A2T4CJ19"/>
<dbReference type="GO" id="GO:0005524">
    <property type="term" value="F:ATP binding"/>
    <property type="evidence" value="ECO:0007669"/>
    <property type="project" value="UniProtKB-KW"/>
</dbReference>
<evidence type="ECO:0000256" key="2">
    <source>
        <dbReference type="ARBA" id="ARBA00022741"/>
    </source>
</evidence>
<dbReference type="InterPro" id="IPR000432">
    <property type="entry name" value="DNA_mismatch_repair_MutS_C"/>
</dbReference>
<gene>
    <name evidence="10" type="ORF">M440DRAFT_1396670</name>
</gene>
<dbReference type="Gene3D" id="3.30.420.110">
    <property type="entry name" value="MutS, connector domain"/>
    <property type="match status" value="1"/>
</dbReference>
<dbReference type="SMART" id="SM00534">
    <property type="entry name" value="MUTSac"/>
    <property type="match status" value="1"/>
</dbReference>
<feature type="region of interest" description="Disordered" evidence="8">
    <location>
        <begin position="152"/>
        <end position="186"/>
    </location>
</feature>
<evidence type="ECO:0000256" key="8">
    <source>
        <dbReference type="SAM" id="MobiDB-lite"/>
    </source>
</evidence>
<dbReference type="OrthoDB" id="121051at2759"/>
<sequence>MAPLSQASEKKQKSLTAFFTPKAVNGTASSSQPTVSSSPIPVKESNLPSRKRPLEKDGDKANGTAEKALKRAKGDDAIIDGESSFFRKDSSATAAASIRSPTSARAQRYRYDESNSQEEAGNNSDDADTRRRNEELHRKFVKKLGHPDALSWGLKAQDSGVTGDDEDADAEPEEEEAPVVSKAKKKGAKTGKLTPMEVQFLDIKRKHMDTLLIVEVGYKFRFFGEDARVAAKELGIVCIPGKMRYDEHPSEAHWDRFASASIPVHRLPVHAKRLVAAGHKVGVVRQIETAALKKAGDNRNAPFVRKLTNLYTKGTYVDENGELDSQDASVPSGGYLLCITETASKGAGTDENVNVGILAVQPATGDIIYDNFEDGFMRSEIETRLLHISPCEFLIVGDITKGTDKLIQHLSGSSTNVFGDRARVERVPKSKTMAAEAYSHVTQFYADQVKEASDNETASALLDKVLKLPEAITICLSAMITHLQEYGLEHIFGLTKYFQSFSTRSHMLINGTTLESLEVYRNSTDHSQKGSLFWALTLCDAIHTRAGARDNLFAGESTFMVEVSETARILRSATPRSLVILDELGRGTSTHDGAAIAQAVLHHVVTETRCLTLFITHYQNLARIADGLPGVTNVHMKFNADKGPDGEEEITFLYEVGEGIAHRSYGLNVARLARIPKKVLDVAAEKSKQLENEMRRRRLQGACRTLAHVLESGPDQLDHLISSIEQL</sequence>
<dbReference type="PROSITE" id="PS00486">
    <property type="entry name" value="DNA_MISMATCH_REPAIR_2"/>
    <property type="match status" value="1"/>
</dbReference>
<dbReference type="PANTHER" id="PTHR11361">
    <property type="entry name" value="DNA MISMATCH REPAIR PROTEIN MUTS FAMILY MEMBER"/>
    <property type="match status" value="1"/>
</dbReference>
<dbReference type="InterPro" id="IPR045076">
    <property type="entry name" value="MutS"/>
</dbReference>
<dbReference type="InterPro" id="IPR036678">
    <property type="entry name" value="MutS_con_dom_sf"/>
</dbReference>
<protein>
    <recommendedName>
        <fullName evidence="7">MutS protein homolog 3</fullName>
    </recommendedName>
</protein>
<evidence type="ECO:0000256" key="1">
    <source>
        <dbReference type="ARBA" id="ARBA00007094"/>
    </source>
</evidence>
<keyword evidence="11" id="KW-1185">Reference proteome</keyword>
<dbReference type="GO" id="GO:0030983">
    <property type="term" value="F:mismatched DNA binding"/>
    <property type="evidence" value="ECO:0007669"/>
    <property type="project" value="InterPro"/>
</dbReference>
<feature type="compositionally biased region" description="Low complexity" evidence="8">
    <location>
        <begin position="29"/>
        <end position="41"/>
    </location>
</feature>
<dbReference type="PANTHER" id="PTHR11361:SF122">
    <property type="entry name" value="DNA MISMATCH REPAIR PROTEIN MSH3"/>
    <property type="match status" value="1"/>
</dbReference>
<feature type="compositionally biased region" description="Acidic residues" evidence="8">
    <location>
        <begin position="163"/>
        <end position="177"/>
    </location>
</feature>
<name>A0A2T4CJ19_TRILO</name>
<keyword evidence="4" id="KW-0067">ATP-binding</keyword>
<evidence type="ECO:0000259" key="9">
    <source>
        <dbReference type="PROSITE" id="PS00486"/>
    </source>
</evidence>
<dbReference type="InterPro" id="IPR007860">
    <property type="entry name" value="DNA_mmatch_repair_MutS_con_dom"/>
</dbReference>
<dbReference type="STRING" id="983965.A0A2T4CJ19"/>
<dbReference type="SUPFAM" id="SSF52540">
    <property type="entry name" value="P-loop containing nucleoside triphosphate hydrolases"/>
    <property type="match status" value="1"/>
</dbReference>
<evidence type="ECO:0000256" key="7">
    <source>
        <dbReference type="ARBA" id="ARBA00029792"/>
    </source>
</evidence>
<accession>A0A2T4CJ19</accession>
<evidence type="ECO:0000256" key="4">
    <source>
        <dbReference type="ARBA" id="ARBA00022840"/>
    </source>
</evidence>
<dbReference type="InterPro" id="IPR016151">
    <property type="entry name" value="DNA_mismatch_repair_MutS_N"/>
</dbReference>
<dbReference type="InterPro" id="IPR027417">
    <property type="entry name" value="P-loop_NTPase"/>
</dbReference>
<feature type="region of interest" description="Disordered" evidence="8">
    <location>
        <begin position="1"/>
        <end position="131"/>
    </location>
</feature>
<dbReference type="GO" id="GO:0006298">
    <property type="term" value="P:mismatch repair"/>
    <property type="evidence" value="ECO:0007669"/>
    <property type="project" value="InterPro"/>
</dbReference>
<evidence type="ECO:0000313" key="10">
    <source>
        <dbReference type="EMBL" id="PTB81512.1"/>
    </source>
</evidence>
<dbReference type="GO" id="GO:0006312">
    <property type="term" value="P:mitotic recombination"/>
    <property type="evidence" value="ECO:0007669"/>
    <property type="project" value="TreeGrafter"/>
</dbReference>
<keyword evidence="6" id="KW-0234">DNA repair</keyword>
<keyword evidence="5" id="KW-0238">DNA-binding</keyword>
<dbReference type="Pfam" id="PF01624">
    <property type="entry name" value="MutS_I"/>
    <property type="match status" value="1"/>
</dbReference>
<feature type="compositionally biased region" description="Basic and acidic residues" evidence="8">
    <location>
        <begin position="67"/>
        <end position="76"/>
    </location>
</feature>
<dbReference type="Gene3D" id="3.40.50.300">
    <property type="entry name" value="P-loop containing nucleotide triphosphate hydrolases"/>
    <property type="match status" value="1"/>
</dbReference>
<feature type="domain" description="DNA mismatch repair proteins mutS family" evidence="9">
    <location>
        <begin position="577"/>
        <end position="593"/>
    </location>
</feature>
<dbReference type="FunFam" id="3.40.1170.10:FF:000006">
    <property type="entry name" value="DNA mismatch repair protein"/>
    <property type="match status" value="1"/>
</dbReference>
<reference evidence="10 11" key="1">
    <citation type="submission" date="2016-07" db="EMBL/GenBank/DDBJ databases">
        <title>Multiple horizontal gene transfer events from other fungi enriched the ability of initially mycotrophic Trichoderma (Ascomycota) to feed on dead plant biomass.</title>
        <authorList>
            <consortium name="DOE Joint Genome Institute"/>
            <person name="Aerts A."/>
            <person name="Atanasova L."/>
            <person name="Chenthamara K."/>
            <person name="Zhang J."/>
            <person name="Grujic M."/>
            <person name="Henrissat B."/>
            <person name="Kuo A."/>
            <person name="Salamov A."/>
            <person name="Lipzen A."/>
            <person name="Labutti K."/>
            <person name="Barry K."/>
            <person name="Miao Y."/>
            <person name="Rahimi M.J."/>
            <person name="Shen Q."/>
            <person name="Grigoriev I.V."/>
            <person name="Kubicek C.P."/>
            <person name="Druzhinina I.S."/>
        </authorList>
    </citation>
    <scope>NUCLEOTIDE SEQUENCE [LARGE SCALE GENOMIC DNA]</scope>
    <source>
        <strain evidence="10 11">ATCC 18648</strain>
    </source>
</reference>
<dbReference type="Proteomes" id="UP000240760">
    <property type="component" value="Unassembled WGS sequence"/>
</dbReference>
<feature type="compositionally biased region" description="Polar residues" evidence="8">
    <location>
        <begin position="91"/>
        <end position="105"/>
    </location>
</feature>
<dbReference type="Pfam" id="PF00488">
    <property type="entry name" value="MutS_V"/>
    <property type="match status" value="1"/>
</dbReference>
<dbReference type="Pfam" id="PF05188">
    <property type="entry name" value="MutS_II"/>
    <property type="match status" value="1"/>
</dbReference>
<dbReference type="Gene3D" id="3.40.1170.10">
    <property type="entry name" value="DNA repair protein MutS, domain I"/>
    <property type="match status" value="1"/>
</dbReference>
<keyword evidence="2" id="KW-0547">Nucleotide-binding</keyword>
<evidence type="ECO:0000256" key="3">
    <source>
        <dbReference type="ARBA" id="ARBA00022763"/>
    </source>
</evidence>
<dbReference type="GO" id="GO:0140664">
    <property type="term" value="F:ATP-dependent DNA damage sensor activity"/>
    <property type="evidence" value="ECO:0007669"/>
    <property type="project" value="InterPro"/>
</dbReference>
<dbReference type="SUPFAM" id="SSF55271">
    <property type="entry name" value="DNA repair protein MutS, domain I"/>
    <property type="match status" value="1"/>
</dbReference>
<dbReference type="FunFam" id="3.30.420.110:FF:000008">
    <property type="entry name" value="DNA mismatch repair protein"/>
    <property type="match status" value="1"/>
</dbReference>
<keyword evidence="3" id="KW-0227">DNA damage</keyword>
<evidence type="ECO:0000256" key="5">
    <source>
        <dbReference type="ARBA" id="ARBA00023125"/>
    </source>
</evidence>
<organism evidence="10 11">
    <name type="scientific">Trichoderma longibrachiatum ATCC 18648</name>
    <dbReference type="NCBI Taxonomy" id="983965"/>
    <lineage>
        <taxon>Eukaryota</taxon>
        <taxon>Fungi</taxon>
        <taxon>Dikarya</taxon>
        <taxon>Ascomycota</taxon>
        <taxon>Pezizomycotina</taxon>
        <taxon>Sordariomycetes</taxon>
        <taxon>Hypocreomycetidae</taxon>
        <taxon>Hypocreales</taxon>
        <taxon>Hypocreaceae</taxon>
        <taxon>Trichoderma</taxon>
    </lineage>
</organism>